<accession>Q4STF1</accession>
<sequence>NLGSSLDWESGSNSRSLNRTVGHRLTGPRRITGIFEKPGDKAEQHLGCGRVN</sequence>
<gene>
    <name evidence="2" type="ORF">GSTENG00012983001</name>
</gene>
<feature type="non-terminal residue" evidence="2">
    <location>
        <position position="1"/>
    </location>
</feature>
<organism evidence="2">
    <name type="scientific">Tetraodon nigroviridis</name>
    <name type="common">Spotted green pufferfish</name>
    <name type="synonym">Chelonodon nigroviridis</name>
    <dbReference type="NCBI Taxonomy" id="99883"/>
    <lineage>
        <taxon>Eukaryota</taxon>
        <taxon>Metazoa</taxon>
        <taxon>Chordata</taxon>
        <taxon>Craniata</taxon>
        <taxon>Vertebrata</taxon>
        <taxon>Euteleostomi</taxon>
        <taxon>Actinopterygii</taxon>
        <taxon>Neopterygii</taxon>
        <taxon>Teleostei</taxon>
        <taxon>Neoteleostei</taxon>
        <taxon>Acanthomorphata</taxon>
        <taxon>Eupercaria</taxon>
        <taxon>Tetraodontiformes</taxon>
        <taxon>Tetradontoidea</taxon>
        <taxon>Tetraodontidae</taxon>
        <taxon>Tetraodon</taxon>
    </lineage>
</organism>
<reference evidence="2" key="2">
    <citation type="submission" date="2004-02" db="EMBL/GenBank/DDBJ databases">
        <authorList>
            <consortium name="Genoscope"/>
            <consortium name="Whitehead Institute Centre for Genome Research"/>
        </authorList>
    </citation>
    <scope>NUCLEOTIDE SEQUENCE</scope>
</reference>
<evidence type="ECO:0000256" key="1">
    <source>
        <dbReference type="SAM" id="MobiDB-lite"/>
    </source>
</evidence>
<proteinExistence type="predicted"/>
<name>Q4STF1_TETNG</name>
<feature type="region of interest" description="Disordered" evidence="1">
    <location>
        <begin position="1"/>
        <end position="52"/>
    </location>
</feature>
<feature type="compositionally biased region" description="Polar residues" evidence="1">
    <location>
        <begin position="10"/>
        <end position="19"/>
    </location>
</feature>
<comment type="caution">
    <text evidence="2">The sequence shown here is derived from an EMBL/GenBank/DDBJ whole genome shotgun (WGS) entry which is preliminary data.</text>
</comment>
<dbReference type="EMBL" id="CAAE01014240">
    <property type="protein sequence ID" value="CAF96081.1"/>
    <property type="molecule type" value="Genomic_DNA"/>
</dbReference>
<protein>
    <submittedName>
        <fullName evidence="2">(spotted green pufferfish) hypothetical protein</fullName>
    </submittedName>
</protein>
<evidence type="ECO:0000313" key="2">
    <source>
        <dbReference type="EMBL" id="CAF96081.1"/>
    </source>
</evidence>
<dbReference type="AlphaFoldDB" id="Q4STF1"/>
<reference evidence="2" key="1">
    <citation type="journal article" date="2004" name="Nature">
        <title>Genome duplication in the teleost fish Tetraodon nigroviridis reveals the early vertebrate proto-karyotype.</title>
        <authorList>
            <person name="Jaillon O."/>
            <person name="Aury J.-M."/>
            <person name="Brunet F."/>
            <person name="Petit J.-L."/>
            <person name="Stange-Thomann N."/>
            <person name="Mauceli E."/>
            <person name="Bouneau L."/>
            <person name="Fischer C."/>
            <person name="Ozouf-Costaz C."/>
            <person name="Bernot A."/>
            <person name="Nicaud S."/>
            <person name="Jaffe D."/>
            <person name="Fisher S."/>
            <person name="Lutfalla G."/>
            <person name="Dossat C."/>
            <person name="Segurens B."/>
            <person name="Dasilva C."/>
            <person name="Salanoubat M."/>
            <person name="Levy M."/>
            <person name="Boudet N."/>
            <person name="Castellano S."/>
            <person name="Anthouard V."/>
            <person name="Jubin C."/>
            <person name="Castelli V."/>
            <person name="Katinka M."/>
            <person name="Vacherie B."/>
            <person name="Biemont C."/>
            <person name="Skalli Z."/>
            <person name="Cattolico L."/>
            <person name="Poulain J."/>
            <person name="De Berardinis V."/>
            <person name="Cruaud C."/>
            <person name="Duprat S."/>
            <person name="Brottier P."/>
            <person name="Coutanceau J.-P."/>
            <person name="Gouzy J."/>
            <person name="Parra G."/>
            <person name="Lardier G."/>
            <person name="Chapple C."/>
            <person name="McKernan K.J."/>
            <person name="McEwan P."/>
            <person name="Bosak S."/>
            <person name="Kellis M."/>
            <person name="Volff J.-N."/>
            <person name="Guigo R."/>
            <person name="Zody M.C."/>
            <person name="Mesirov J."/>
            <person name="Lindblad-Toh K."/>
            <person name="Birren B."/>
            <person name="Nusbaum C."/>
            <person name="Kahn D."/>
            <person name="Robinson-Rechavi M."/>
            <person name="Laudet V."/>
            <person name="Schachter V."/>
            <person name="Quetier F."/>
            <person name="Saurin W."/>
            <person name="Scarpelli C."/>
            <person name="Wincker P."/>
            <person name="Lander E.S."/>
            <person name="Weissenbach J."/>
            <person name="Roest Crollius H."/>
        </authorList>
    </citation>
    <scope>NUCLEOTIDE SEQUENCE [LARGE SCALE GENOMIC DNA]</scope>
</reference>
<dbReference type="KEGG" id="tng:GSTEN00012983G001"/>